<evidence type="ECO:0000313" key="2">
    <source>
        <dbReference type="EMBL" id="ANN68586.1"/>
    </source>
</evidence>
<accession>A0ABN4R5V3</accession>
<evidence type="ECO:0000313" key="3">
    <source>
        <dbReference type="Proteomes" id="UP000091897"/>
    </source>
</evidence>
<feature type="region of interest" description="Disordered" evidence="1">
    <location>
        <begin position="86"/>
        <end position="124"/>
    </location>
</feature>
<protein>
    <submittedName>
        <fullName evidence="2">Uncharacterized protein</fullName>
    </submittedName>
</protein>
<feature type="compositionally biased region" description="Basic and acidic residues" evidence="1">
    <location>
        <begin position="103"/>
        <end position="124"/>
    </location>
</feature>
<reference evidence="2 3" key="1">
    <citation type="submission" date="2016-06" db="EMBL/GenBank/DDBJ databases">
        <title>Complete genome sequences of Bordetella bronchialis and Bordetella flabilis.</title>
        <authorList>
            <person name="LiPuma J.J."/>
            <person name="Spilker T."/>
        </authorList>
    </citation>
    <scope>NUCLEOTIDE SEQUENCE [LARGE SCALE GENOMIC DNA]</scope>
    <source>
        <strain evidence="2 3">AU3182</strain>
    </source>
</reference>
<dbReference type="Proteomes" id="UP000091897">
    <property type="component" value="Chromosome"/>
</dbReference>
<gene>
    <name evidence="2" type="ORF">BAU06_21770</name>
</gene>
<dbReference type="EMBL" id="CP016170">
    <property type="protein sequence ID" value="ANN68586.1"/>
    <property type="molecule type" value="Genomic_DNA"/>
</dbReference>
<keyword evidence="3" id="KW-1185">Reference proteome</keyword>
<name>A0ABN4R5V3_9BORD</name>
<organism evidence="2 3">
    <name type="scientific">Bordetella bronchialis</name>
    <dbReference type="NCBI Taxonomy" id="463025"/>
    <lineage>
        <taxon>Bacteria</taxon>
        <taxon>Pseudomonadati</taxon>
        <taxon>Pseudomonadota</taxon>
        <taxon>Betaproteobacteria</taxon>
        <taxon>Burkholderiales</taxon>
        <taxon>Alcaligenaceae</taxon>
        <taxon>Bordetella</taxon>
    </lineage>
</organism>
<evidence type="ECO:0000256" key="1">
    <source>
        <dbReference type="SAM" id="MobiDB-lite"/>
    </source>
</evidence>
<sequence>MAGGLPGPAGSPAIRIGSGGMDELESTFIAVLLERAWAPRHRRTFLFRRVSLVLVLPGAPGQGRPVRGAWRGAPGQGGLLRNACSATPGIGTPRLAAPGRGPGEGRRASGAGRARDEGEPFRSP</sequence>
<proteinExistence type="predicted"/>